<dbReference type="AlphaFoldDB" id="A0A1I1FN74"/>
<dbReference type="SUPFAM" id="SSF158682">
    <property type="entry name" value="TerB-like"/>
    <property type="match status" value="1"/>
</dbReference>
<dbReference type="OrthoDB" id="1261251at2"/>
<dbReference type="STRING" id="910347.SAMN05421773_101811"/>
<dbReference type="Proteomes" id="UP000199207">
    <property type="component" value="Unassembled WGS sequence"/>
</dbReference>
<sequence>MVHSRGSSSGGRRPRPVGVRTAWRVVADGEFFCPDCGGDRCYQQLSGRRRLRVVGVPVLPRGEAEPVVECSYCHGRFPLSALDVPTTTRLTALLRDAVHTVAIAVLAAGGAERRAVREAAVDEVRAAGFADCTEERLLTLLAALTSEGQAAIAMELRVALHALTPQLSAGGREGLLLRGARIALADGPYGAAESEMLAVTGAALGLAPTDTERLLTAARAGSSNR</sequence>
<evidence type="ECO:0000313" key="2">
    <source>
        <dbReference type="Proteomes" id="UP000199207"/>
    </source>
</evidence>
<organism evidence="1 2">
    <name type="scientific">Streptomyces aidingensis</name>
    <dbReference type="NCBI Taxonomy" id="910347"/>
    <lineage>
        <taxon>Bacteria</taxon>
        <taxon>Bacillati</taxon>
        <taxon>Actinomycetota</taxon>
        <taxon>Actinomycetes</taxon>
        <taxon>Kitasatosporales</taxon>
        <taxon>Streptomycetaceae</taxon>
        <taxon>Streptomyces</taxon>
    </lineage>
</organism>
<gene>
    <name evidence="1" type="ORF">SAMN05421773_101811</name>
</gene>
<evidence type="ECO:0008006" key="3">
    <source>
        <dbReference type="Google" id="ProtNLM"/>
    </source>
</evidence>
<name>A0A1I1FN74_9ACTN</name>
<evidence type="ECO:0000313" key="1">
    <source>
        <dbReference type="EMBL" id="SFC00989.1"/>
    </source>
</evidence>
<dbReference type="RefSeq" id="WP_093837154.1">
    <property type="nucleotide sequence ID" value="NZ_FOLM01000001.1"/>
</dbReference>
<reference evidence="1 2" key="1">
    <citation type="submission" date="2016-10" db="EMBL/GenBank/DDBJ databases">
        <authorList>
            <person name="de Groot N.N."/>
        </authorList>
    </citation>
    <scope>NUCLEOTIDE SEQUENCE [LARGE SCALE GENOMIC DNA]</scope>
    <source>
        <strain evidence="1 2">CGMCC 4.5739</strain>
    </source>
</reference>
<accession>A0A1I1FN74</accession>
<dbReference type="EMBL" id="FOLM01000001">
    <property type="protein sequence ID" value="SFC00989.1"/>
    <property type="molecule type" value="Genomic_DNA"/>
</dbReference>
<proteinExistence type="predicted"/>
<keyword evidence="2" id="KW-1185">Reference proteome</keyword>
<dbReference type="InterPro" id="IPR029024">
    <property type="entry name" value="TerB-like"/>
</dbReference>
<protein>
    <recommendedName>
        <fullName evidence="3">Tellurite resistance protein TerB</fullName>
    </recommendedName>
</protein>